<feature type="transmembrane region" description="Helical" evidence="6">
    <location>
        <begin position="327"/>
        <end position="346"/>
    </location>
</feature>
<dbReference type="Proteomes" id="UP000003676">
    <property type="component" value="Unassembled WGS sequence"/>
</dbReference>
<reference evidence="8 9" key="2">
    <citation type="submission" date="2008-10" db="EMBL/GenBank/DDBJ databases">
        <authorList>
            <person name="Fulton L."/>
            <person name="Clifton S."/>
            <person name="Fulton B."/>
            <person name="Xu J."/>
            <person name="Minx P."/>
            <person name="Pepin K.H."/>
            <person name="Johnson M."/>
            <person name="Bhonagiri V."/>
            <person name="Nash W.E."/>
            <person name="Mardis E.R."/>
            <person name="Wilson R.K."/>
        </authorList>
    </citation>
    <scope>NUCLEOTIDE SEQUENCE [LARGE SCALE GENOMIC DNA]</scope>
    <source>
        <strain evidence="8 9">ATCC 29098</strain>
    </source>
</reference>
<dbReference type="SUPFAM" id="SSF103473">
    <property type="entry name" value="MFS general substrate transporter"/>
    <property type="match status" value="1"/>
</dbReference>
<dbReference type="Pfam" id="PF07690">
    <property type="entry name" value="MFS_1"/>
    <property type="match status" value="1"/>
</dbReference>
<dbReference type="PRINTS" id="PR01036">
    <property type="entry name" value="TCRTETB"/>
</dbReference>
<reference evidence="8 9" key="1">
    <citation type="submission" date="2008-10" db="EMBL/GenBank/DDBJ databases">
        <title>Draft genome sequence of Desulvovibrio piger (ATCC 29098).</title>
        <authorList>
            <person name="Sudarsanam P."/>
            <person name="Ley R."/>
            <person name="Guruge J."/>
            <person name="Turnbaugh P.J."/>
            <person name="Mahowald M."/>
            <person name="Liep D."/>
            <person name="Gordon J."/>
        </authorList>
    </citation>
    <scope>NUCLEOTIDE SEQUENCE [LARGE SCALE GENOMIC DNA]</scope>
    <source>
        <strain evidence="8 9">ATCC 29098</strain>
    </source>
</reference>
<dbReference type="GeneID" id="83731418"/>
<feature type="domain" description="Major facilitator superfamily (MFS) profile" evidence="7">
    <location>
        <begin position="10"/>
        <end position="459"/>
    </location>
</feature>
<dbReference type="Gene3D" id="1.20.1250.20">
    <property type="entry name" value="MFS general substrate transporter like domains"/>
    <property type="match status" value="2"/>
</dbReference>
<evidence type="ECO:0000256" key="3">
    <source>
        <dbReference type="ARBA" id="ARBA00022692"/>
    </source>
</evidence>
<evidence type="ECO:0000313" key="9">
    <source>
        <dbReference type="Proteomes" id="UP000003676"/>
    </source>
</evidence>
<comment type="subcellular location">
    <subcellularLocation>
        <location evidence="1">Membrane</location>
        <topology evidence="1">Multi-pass membrane protein</topology>
    </subcellularLocation>
</comment>
<evidence type="ECO:0000256" key="5">
    <source>
        <dbReference type="ARBA" id="ARBA00023136"/>
    </source>
</evidence>
<feature type="transmembrane region" description="Helical" evidence="6">
    <location>
        <begin position="134"/>
        <end position="152"/>
    </location>
</feature>
<dbReference type="InterPro" id="IPR020846">
    <property type="entry name" value="MFS_dom"/>
</dbReference>
<dbReference type="PANTHER" id="PTHR42718">
    <property type="entry name" value="MAJOR FACILITATOR SUPERFAMILY MULTIDRUG TRANSPORTER MFSC"/>
    <property type="match status" value="1"/>
</dbReference>
<name>B6WWM2_9BACT</name>
<feature type="transmembrane region" description="Helical" evidence="6">
    <location>
        <begin position="298"/>
        <end position="320"/>
    </location>
</feature>
<comment type="caution">
    <text evidence="8">The sequence shown here is derived from an EMBL/GenBank/DDBJ whole genome shotgun (WGS) entry which is preliminary data.</text>
</comment>
<sequence>MSIAKEHRWLLLAVCAAQFFMPFMVAGVNAVLPPLGESLGASARELSLLGAVYTLGLVVFQLAGGTLGDIYGRRRVFLFGLSLFSVLALVLGFIPHIDVFIGLRLFQGMGAAMLSSSSLALLASAAPKEMRASYLGLSNVAVYAGIACGPPVGGLVAGWLGWRWLFWGTGLAALAAMCIMIFRVPLEWRTADKEPFDVPGCLLYGGAMAALTFGASCIADDHLVGGGLFLLCLVLLACFVWRELRSPFPMVDVRLLRRNRVLSLSLVAAFVNYCSFFGMVFFFSLYLQVGRGFSVQEAGLMLALQAAVQSLSSPLAARLCDRYDQGLISTVGTVFCGLGLLSAAFLDMDSSLWVIVGAQCLIGAGVSLFALPNTTIILEAAGPQRVGQASGLVGTVRTAGMLGNLTIITLTLSLFLGHEPVGTDNIDAFLHCMRVDMVLFGILSLLAVGCTLARNSSGAKAA</sequence>
<gene>
    <name evidence="8" type="ORF">DESPIG_02491</name>
</gene>
<organism evidence="8 9">
    <name type="scientific">Desulfovibrio piger ATCC 29098</name>
    <dbReference type="NCBI Taxonomy" id="411464"/>
    <lineage>
        <taxon>Bacteria</taxon>
        <taxon>Pseudomonadati</taxon>
        <taxon>Thermodesulfobacteriota</taxon>
        <taxon>Desulfovibrionia</taxon>
        <taxon>Desulfovibrionales</taxon>
        <taxon>Desulfovibrionaceae</taxon>
        <taxon>Desulfovibrio</taxon>
    </lineage>
</organism>
<dbReference type="HOGENOM" id="CLU_000960_28_3_7"/>
<dbReference type="GO" id="GO:0022857">
    <property type="term" value="F:transmembrane transporter activity"/>
    <property type="evidence" value="ECO:0007669"/>
    <property type="project" value="InterPro"/>
</dbReference>
<keyword evidence="3 6" id="KW-0812">Transmembrane</keyword>
<feature type="transmembrane region" description="Helical" evidence="6">
    <location>
        <begin position="46"/>
        <end position="64"/>
    </location>
</feature>
<dbReference type="eggNOG" id="COG2223">
    <property type="taxonomic scope" value="Bacteria"/>
</dbReference>
<evidence type="ECO:0000313" key="8">
    <source>
        <dbReference type="EMBL" id="EEB32639.1"/>
    </source>
</evidence>
<evidence type="ECO:0000256" key="4">
    <source>
        <dbReference type="ARBA" id="ARBA00022989"/>
    </source>
</evidence>
<evidence type="ECO:0000256" key="1">
    <source>
        <dbReference type="ARBA" id="ARBA00004141"/>
    </source>
</evidence>
<accession>B6WWM2</accession>
<keyword evidence="5 6" id="KW-0472">Membrane</keyword>
<dbReference type="OrthoDB" id="9812221at2"/>
<dbReference type="InterPro" id="IPR036259">
    <property type="entry name" value="MFS_trans_sf"/>
</dbReference>
<dbReference type="PROSITE" id="PS50850">
    <property type="entry name" value="MFS"/>
    <property type="match status" value="1"/>
</dbReference>
<keyword evidence="4 6" id="KW-1133">Transmembrane helix</keyword>
<dbReference type="EMBL" id="ABXU01000074">
    <property type="protein sequence ID" value="EEB32639.1"/>
    <property type="molecule type" value="Genomic_DNA"/>
</dbReference>
<feature type="transmembrane region" description="Helical" evidence="6">
    <location>
        <begin position="196"/>
        <end position="216"/>
    </location>
</feature>
<evidence type="ECO:0000256" key="6">
    <source>
        <dbReference type="SAM" id="Phobius"/>
    </source>
</evidence>
<evidence type="ECO:0000259" key="7">
    <source>
        <dbReference type="PROSITE" id="PS50850"/>
    </source>
</evidence>
<feature type="transmembrane region" description="Helical" evidence="6">
    <location>
        <begin position="261"/>
        <end position="286"/>
    </location>
</feature>
<dbReference type="InterPro" id="IPR011701">
    <property type="entry name" value="MFS"/>
</dbReference>
<dbReference type="STRING" id="901.DESPIGER_2368"/>
<dbReference type="CDD" id="cd17321">
    <property type="entry name" value="MFS_MMR_MDR_like"/>
    <property type="match status" value="1"/>
</dbReference>
<feature type="transmembrane region" description="Helical" evidence="6">
    <location>
        <begin position="428"/>
        <end position="453"/>
    </location>
</feature>
<feature type="transmembrane region" description="Helical" evidence="6">
    <location>
        <begin position="164"/>
        <end position="184"/>
    </location>
</feature>
<dbReference type="GO" id="GO:0016020">
    <property type="term" value="C:membrane"/>
    <property type="evidence" value="ECO:0007669"/>
    <property type="project" value="UniProtKB-SubCell"/>
</dbReference>
<keyword evidence="2" id="KW-0813">Transport</keyword>
<feature type="transmembrane region" description="Helical" evidence="6">
    <location>
        <begin position="101"/>
        <end position="122"/>
    </location>
</feature>
<feature type="transmembrane region" description="Helical" evidence="6">
    <location>
        <begin position="76"/>
        <end position="95"/>
    </location>
</feature>
<feature type="transmembrane region" description="Helical" evidence="6">
    <location>
        <begin position="392"/>
        <end position="416"/>
    </location>
</feature>
<protein>
    <submittedName>
        <fullName evidence="8">Transporter, major facilitator family protein</fullName>
    </submittedName>
</protein>
<proteinExistence type="predicted"/>
<feature type="transmembrane region" description="Helical" evidence="6">
    <location>
        <begin position="352"/>
        <end position="371"/>
    </location>
</feature>
<evidence type="ECO:0000256" key="2">
    <source>
        <dbReference type="ARBA" id="ARBA00022448"/>
    </source>
</evidence>
<dbReference type="RefSeq" id="WP_006008135.1">
    <property type="nucleotide sequence ID" value="NZ_DS996359.1"/>
</dbReference>
<feature type="transmembrane region" description="Helical" evidence="6">
    <location>
        <begin position="222"/>
        <end position="241"/>
    </location>
</feature>
<dbReference type="PANTHER" id="PTHR42718:SF9">
    <property type="entry name" value="MAJOR FACILITATOR SUPERFAMILY MULTIDRUG TRANSPORTER MFSC"/>
    <property type="match status" value="1"/>
</dbReference>
<dbReference type="AlphaFoldDB" id="B6WWM2"/>